<organism evidence="2">
    <name type="scientific">uncultured Thiotrichaceae bacterium</name>
    <dbReference type="NCBI Taxonomy" id="298394"/>
    <lineage>
        <taxon>Bacteria</taxon>
        <taxon>Pseudomonadati</taxon>
        <taxon>Pseudomonadota</taxon>
        <taxon>Gammaproteobacteria</taxon>
        <taxon>Thiotrichales</taxon>
        <taxon>Thiotrichaceae</taxon>
        <taxon>environmental samples</taxon>
    </lineage>
</organism>
<proteinExistence type="predicted"/>
<evidence type="ECO:0000313" key="2">
    <source>
        <dbReference type="EMBL" id="CAA6829668.1"/>
    </source>
</evidence>
<reference evidence="2" key="1">
    <citation type="submission" date="2020-01" db="EMBL/GenBank/DDBJ databases">
        <authorList>
            <person name="Meier V. D."/>
            <person name="Meier V D."/>
        </authorList>
    </citation>
    <scope>NUCLEOTIDE SEQUENCE</scope>
    <source>
        <strain evidence="2">HLG_WM_MAG_09</strain>
    </source>
</reference>
<dbReference type="AlphaFoldDB" id="A0A6S6UCY2"/>
<feature type="signal peptide" evidence="1">
    <location>
        <begin position="1"/>
        <end position="19"/>
    </location>
</feature>
<protein>
    <recommendedName>
        <fullName evidence="3">YtkA-like domain-containing protein</fullName>
    </recommendedName>
</protein>
<sequence length="135" mass="14603">MINNKLLTLFATVILSGCAAESAPIQWQAKQISVNKLYQAHLDCDTLPETGPFQHCTVSFTDLKGNAIDPASPLIDGGMPLHGHGLPTSPVLTALEKTGTYRIDGLKYNMSGAWLLGFKIKATQGEDKIIFDFVV</sequence>
<name>A0A6S6UCY2_9GAMM</name>
<evidence type="ECO:0008006" key="3">
    <source>
        <dbReference type="Google" id="ProtNLM"/>
    </source>
</evidence>
<keyword evidence="1" id="KW-0732">Signal</keyword>
<gene>
    <name evidence="2" type="ORF">HELGO_WM23238</name>
</gene>
<evidence type="ECO:0000256" key="1">
    <source>
        <dbReference type="SAM" id="SignalP"/>
    </source>
</evidence>
<dbReference type="EMBL" id="CACVAT010000542">
    <property type="protein sequence ID" value="CAA6829668.1"/>
    <property type="molecule type" value="Genomic_DNA"/>
</dbReference>
<accession>A0A6S6UCY2</accession>
<feature type="chain" id="PRO_5028312723" description="YtkA-like domain-containing protein" evidence="1">
    <location>
        <begin position="20"/>
        <end position="135"/>
    </location>
</feature>
<dbReference type="PROSITE" id="PS51257">
    <property type="entry name" value="PROKAR_LIPOPROTEIN"/>
    <property type="match status" value="1"/>
</dbReference>